<feature type="transmembrane region" description="Helical" evidence="6">
    <location>
        <begin position="499"/>
        <end position="519"/>
    </location>
</feature>
<name>A0A6A6STL7_9PLEO</name>
<evidence type="ECO:0000313" key="8">
    <source>
        <dbReference type="EMBL" id="KAF2651019.1"/>
    </source>
</evidence>
<feature type="domain" description="Major facilitator superfamily (MFS) profile" evidence="7">
    <location>
        <begin position="67"/>
        <end position="571"/>
    </location>
</feature>
<feature type="transmembrane region" description="Helical" evidence="6">
    <location>
        <begin position="353"/>
        <end position="376"/>
    </location>
</feature>
<dbReference type="EMBL" id="MU004437">
    <property type="protein sequence ID" value="KAF2651019.1"/>
    <property type="molecule type" value="Genomic_DNA"/>
</dbReference>
<evidence type="ECO:0000256" key="3">
    <source>
        <dbReference type="ARBA" id="ARBA00022989"/>
    </source>
</evidence>
<dbReference type="Gene3D" id="1.20.1250.20">
    <property type="entry name" value="MFS general substrate transporter like domains"/>
    <property type="match status" value="1"/>
</dbReference>
<evidence type="ECO:0000256" key="1">
    <source>
        <dbReference type="ARBA" id="ARBA00004141"/>
    </source>
</evidence>
<dbReference type="SUPFAM" id="SSF103473">
    <property type="entry name" value="MFS general substrate transporter"/>
    <property type="match status" value="1"/>
</dbReference>
<keyword evidence="3 6" id="KW-1133">Transmembrane helix</keyword>
<dbReference type="PANTHER" id="PTHR23502">
    <property type="entry name" value="MAJOR FACILITATOR SUPERFAMILY"/>
    <property type="match status" value="1"/>
</dbReference>
<dbReference type="PROSITE" id="PS50850">
    <property type="entry name" value="MFS"/>
    <property type="match status" value="1"/>
</dbReference>
<feature type="transmembrane region" description="Helical" evidence="6">
    <location>
        <begin position="531"/>
        <end position="554"/>
    </location>
</feature>
<proteinExistence type="predicted"/>
<keyword evidence="2 6" id="KW-0812">Transmembrane</keyword>
<keyword evidence="9" id="KW-1185">Reference proteome</keyword>
<sequence length="571" mass="62954">MEMNYDNKELHQLEEELHVELLPGTEIMADVGAHHFVKGAGSTVLVPQPTDDPNDPLNWSATWKAACITAAATVTFTQGMGPLALAPMFPALMESFNCSLPDAVQFTGICILVLGFSNFFWVPISTSFGRRPVYIASQLVNFGTSIWRAKAQTYGSFMGACVVNGFGAGPAETLMPAIIADIFFLHDRGKWNTLYWVVYMGSLMVGPIISGSMTENVGWRSFWWLNTAMLGLSFLMVVFMFPETRYHRPHPDEIVAGHHTAKPSDTPSPSSEKPGTKAVENADAPSTEDNAIQHVPTSASTPPNMAGLTLEETAARDPWLGKGSPGKWQWKIFQANAHPFKSILIDLWIPWKLFAFPIVEFASFVTSWSCSSFLTLNLTQSQAFAAPPYNFSSQSIGFMNFAILVGAFIGLFTAGPLSDWVSARATARNNGIREPEMRLPAMIPYIIIMYLGNIVVAVGYQNHWPWEAIVIIGFTCAGIQVAGLPAISSTYAVDSYKPVAGSLFVSITVNKNVWGYGFSRFITEWAEEDGFVAPIMTNASLVLLWCLFGGLFWWKGKVFRRWTKNSSVHKM</sequence>
<dbReference type="GO" id="GO:0022857">
    <property type="term" value="F:transmembrane transporter activity"/>
    <property type="evidence" value="ECO:0007669"/>
    <property type="project" value="InterPro"/>
</dbReference>
<evidence type="ECO:0000256" key="5">
    <source>
        <dbReference type="SAM" id="MobiDB-lite"/>
    </source>
</evidence>
<feature type="transmembrane region" description="Helical" evidence="6">
    <location>
        <begin position="222"/>
        <end position="241"/>
    </location>
</feature>
<feature type="compositionally biased region" description="Polar residues" evidence="5">
    <location>
        <begin position="287"/>
        <end position="303"/>
    </location>
</feature>
<dbReference type="InterPro" id="IPR020846">
    <property type="entry name" value="MFS_dom"/>
</dbReference>
<accession>A0A6A6STL7</accession>
<comment type="subcellular location">
    <subcellularLocation>
        <location evidence="1">Membrane</location>
        <topology evidence="1">Multi-pass membrane protein</topology>
    </subcellularLocation>
</comment>
<evidence type="ECO:0000259" key="7">
    <source>
        <dbReference type="PROSITE" id="PS50850"/>
    </source>
</evidence>
<protein>
    <submittedName>
        <fullName evidence="8">MFS transporter-like protein</fullName>
    </submittedName>
</protein>
<dbReference type="GO" id="GO:0005886">
    <property type="term" value="C:plasma membrane"/>
    <property type="evidence" value="ECO:0007669"/>
    <property type="project" value="TreeGrafter"/>
</dbReference>
<dbReference type="AlphaFoldDB" id="A0A6A6STL7"/>
<keyword evidence="4 6" id="KW-0472">Membrane</keyword>
<evidence type="ECO:0000256" key="2">
    <source>
        <dbReference type="ARBA" id="ARBA00022692"/>
    </source>
</evidence>
<feature type="transmembrane region" description="Helical" evidence="6">
    <location>
        <begin position="103"/>
        <end position="122"/>
    </location>
</feature>
<feature type="compositionally biased region" description="Polar residues" evidence="5">
    <location>
        <begin position="263"/>
        <end position="273"/>
    </location>
</feature>
<dbReference type="OrthoDB" id="5215911at2759"/>
<feature type="transmembrane region" description="Helical" evidence="6">
    <location>
        <begin position="466"/>
        <end position="487"/>
    </location>
</feature>
<feature type="transmembrane region" description="Helical" evidence="6">
    <location>
        <begin position="439"/>
        <end position="460"/>
    </location>
</feature>
<feature type="transmembrane region" description="Helical" evidence="6">
    <location>
        <begin position="396"/>
        <end position="418"/>
    </location>
</feature>
<gene>
    <name evidence="8" type="ORF">K491DRAFT_110945</name>
</gene>
<feature type="region of interest" description="Disordered" evidence="5">
    <location>
        <begin position="254"/>
        <end position="305"/>
    </location>
</feature>
<feature type="transmembrane region" description="Helical" evidence="6">
    <location>
        <begin position="193"/>
        <end position="210"/>
    </location>
</feature>
<evidence type="ECO:0000256" key="6">
    <source>
        <dbReference type="SAM" id="Phobius"/>
    </source>
</evidence>
<dbReference type="InterPro" id="IPR011701">
    <property type="entry name" value="MFS"/>
</dbReference>
<dbReference type="Pfam" id="PF07690">
    <property type="entry name" value="MFS_1"/>
    <property type="match status" value="1"/>
</dbReference>
<dbReference type="PANTHER" id="PTHR23502:SF149">
    <property type="entry name" value="TRANSPORTER, PUTATIVE-RELATED"/>
    <property type="match status" value="1"/>
</dbReference>
<reference evidence="8" key="1">
    <citation type="journal article" date="2020" name="Stud. Mycol.">
        <title>101 Dothideomycetes genomes: a test case for predicting lifestyles and emergence of pathogens.</title>
        <authorList>
            <person name="Haridas S."/>
            <person name="Albert R."/>
            <person name="Binder M."/>
            <person name="Bloem J."/>
            <person name="Labutti K."/>
            <person name="Salamov A."/>
            <person name="Andreopoulos B."/>
            <person name="Baker S."/>
            <person name="Barry K."/>
            <person name="Bills G."/>
            <person name="Bluhm B."/>
            <person name="Cannon C."/>
            <person name="Castanera R."/>
            <person name="Culley D."/>
            <person name="Daum C."/>
            <person name="Ezra D."/>
            <person name="Gonzalez J."/>
            <person name="Henrissat B."/>
            <person name="Kuo A."/>
            <person name="Liang C."/>
            <person name="Lipzen A."/>
            <person name="Lutzoni F."/>
            <person name="Magnuson J."/>
            <person name="Mondo S."/>
            <person name="Nolan M."/>
            <person name="Ohm R."/>
            <person name="Pangilinan J."/>
            <person name="Park H.-J."/>
            <person name="Ramirez L."/>
            <person name="Alfaro M."/>
            <person name="Sun H."/>
            <person name="Tritt A."/>
            <person name="Yoshinaga Y."/>
            <person name="Zwiers L.-H."/>
            <person name="Turgeon B."/>
            <person name="Goodwin S."/>
            <person name="Spatafora J."/>
            <person name="Crous P."/>
            <person name="Grigoriev I."/>
        </authorList>
    </citation>
    <scope>NUCLEOTIDE SEQUENCE</scope>
    <source>
        <strain evidence="8">CBS 122681</strain>
    </source>
</reference>
<dbReference type="Proteomes" id="UP000799324">
    <property type="component" value="Unassembled WGS sequence"/>
</dbReference>
<evidence type="ECO:0000313" key="9">
    <source>
        <dbReference type="Proteomes" id="UP000799324"/>
    </source>
</evidence>
<organism evidence="8 9">
    <name type="scientific">Lophiostoma macrostomum CBS 122681</name>
    <dbReference type="NCBI Taxonomy" id="1314788"/>
    <lineage>
        <taxon>Eukaryota</taxon>
        <taxon>Fungi</taxon>
        <taxon>Dikarya</taxon>
        <taxon>Ascomycota</taxon>
        <taxon>Pezizomycotina</taxon>
        <taxon>Dothideomycetes</taxon>
        <taxon>Pleosporomycetidae</taxon>
        <taxon>Pleosporales</taxon>
        <taxon>Lophiostomataceae</taxon>
        <taxon>Lophiostoma</taxon>
    </lineage>
</organism>
<evidence type="ECO:0000256" key="4">
    <source>
        <dbReference type="ARBA" id="ARBA00023136"/>
    </source>
</evidence>
<dbReference type="InterPro" id="IPR036259">
    <property type="entry name" value="MFS_trans_sf"/>
</dbReference>